<sequence>MKRKLNNNNNNESHNELIEEENNEIIHDCDSCDEIDNEEIIPEAPPLKKVQTDKQSKLKPKQTSITDFFSPTTIKKTSKNDKVSPFFSNAIDTSTTTNSNNKNVNKKTTTTNVKKNNDKDDEDKEDENEEEDDDEEDDDDKKTKKSNKKLATTTTYKKKSSPKKKVNPTENKFSTINYKDDEYKQKEEYSSSKKDKLENVKIGGHVSIKTGYPSLIQSVVAQGFKAVAFFTNPPRTWKHHTVKLDDSIKFKQSCKTHNFDVNCILPHGSYFLNLGSPNKENLQKSRDLMIHEMKNCEILGVKHFNFHPGSHLNEISEAESIKIVAESLDYILERTKDVVAVIECTAGQGTNLGYTFEHLRDMIALVKDKSRVGVCLDTCHMFAAGYNISSKSNCDVIFEEFDKVVGFKYLKGVHLNDSKSTCGSKLDRHENIGKGHIGTPCFKYLVNDKRFQNVPMILETVGPYDQEVKLLYSFIEDDVKK</sequence>
<feature type="compositionally biased region" description="Basic residues" evidence="8">
    <location>
        <begin position="156"/>
        <end position="166"/>
    </location>
</feature>
<dbReference type="NCBIfam" id="NF002199">
    <property type="entry name" value="PRK01060.1-4"/>
    <property type="match status" value="1"/>
</dbReference>
<feature type="domain" description="Xylose isomerase-like TIM barrel" evidence="9">
    <location>
        <begin position="219"/>
        <end position="463"/>
    </location>
</feature>
<dbReference type="PANTHER" id="PTHR21445:SF0">
    <property type="entry name" value="APURINIC-APYRIMIDINIC ENDONUCLEASE"/>
    <property type="match status" value="1"/>
</dbReference>
<evidence type="ECO:0000256" key="8">
    <source>
        <dbReference type="SAM" id="MobiDB-lite"/>
    </source>
</evidence>
<dbReference type="Pfam" id="PF01261">
    <property type="entry name" value="AP_endonuc_2"/>
    <property type="match status" value="1"/>
</dbReference>
<evidence type="ECO:0000256" key="5">
    <source>
        <dbReference type="ARBA" id="ARBA00022801"/>
    </source>
</evidence>
<reference evidence="10 11" key="1">
    <citation type="submission" date="2023-11" db="EMBL/GenBank/DDBJ databases">
        <title>Dfirmibasis_genome.</title>
        <authorList>
            <person name="Edelbroek B."/>
            <person name="Kjellin J."/>
            <person name="Jerlstrom-Hultqvist J."/>
            <person name="Soderbom F."/>
        </authorList>
    </citation>
    <scope>NUCLEOTIDE SEQUENCE [LARGE SCALE GENOMIC DNA]</scope>
    <source>
        <strain evidence="10 11">TNS-C-14</strain>
    </source>
</reference>
<keyword evidence="3" id="KW-0479">Metal-binding</keyword>
<evidence type="ECO:0000256" key="3">
    <source>
        <dbReference type="ARBA" id="ARBA00022723"/>
    </source>
</evidence>
<keyword evidence="6" id="KW-0862">Zinc</keyword>
<dbReference type="GO" id="GO:0005739">
    <property type="term" value="C:mitochondrion"/>
    <property type="evidence" value="ECO:0007669"/>
    <property type="project" value="TreeGrafter"/>
</dbReference>
<name>A0AAN7Z4H0_9MYCE</name>
<dbReference type="InterPro" id="IPR001719">
    <property type="entry name" value="AP_endonuc_2"/>
</dbReference>
<dbReference type="GO" id="GO:0003677">
    <property type="term" value="F:DNA binding"/>
    <property type="evidence" value="ECO:0007669"/>
    <property type="project" value="InterPro"/>
</dbReference>
<feature type="region of interest" description="Disordered" evidence="8">
    <location>
        <begin position="39"/>
        <end position="173"/>
    </location>
</feature>
<organism evidence="10 11">
    <name type="scientific">Dictyostelium firmibasis</name>
    <dbReference type="NCBI Taxonomy" id="79012"/>
    <lineage>
        <taxon>Eukaryota</taxon>
        <taxon>Amoebozoa</taxon>
        <taxon>Evosea</taxon>
        <taxon>Eumycetozoa</taxon>
        <taxon>Dictyostelia</taxon>
        <taxon>Dictyosteliales</taxon>
        <taxon>Dictyosteliaceae</taxon>
        <taxon>Dictyostelium</taxon>
    </lineage>
</organism>
<evidence type="ECO:0000256" key="4">
    <source>
        <dbReference type="ARBA" id="ARBA00022763"/>
    </source>
</evidence>
<comment type="caution">
    <text evidence="10">The sequence shown here is derived from an EMBL/GenBank/DDBJ whole genome shotgun (WGS) entry which is preliminary data.</text>
</comment>
<dbReference type="EMBL" id="JAVFKY010000001">
    <property type="protein sequence ID" value="KAK5583970.1"/>
    <property type="molecule type" value="Genomic_DNA"/>
</dbReference>
<comment type="similarity">
    <text evidence="2">Belongs to the AP endonuclease 2 family.</text>
</comment>
<dbReference type="PROSITE" id="PS00730">
    <property type="entry name" value="AP_NUCLEASE_F2_2"/>
    <property type="match status" value="1"/>
</dbReference>
<keyword evidence="7" id="KW-0234">DNA repair</keyword>
<dbReference type="NCBIfam" id="TIGR00587">
    <property type="entry name" value="nfo"/>
    <property type="match status" value="1"/>
</dbReference>
<dbReference type="GO" id="GO:0008081">
    <property type="term" value="F:phosphoric diester hydrolase activity"/>
    <property type="evidence" value="ECO:0007669"/>
    <property type="project" value="TreeGrafter"/>
</dbReference>
<feature type="region of interest" description="Disordered" evidence="8">
    <location>
        <begin position="1"/>
        <end position="22"/>
    </location>
</feature>
<dbReference type="GO" id="GO:0003906">
    <property type="term" value="F:DNA-(apurinic or apyrimidinic site) endonuclease activity"/>
    <property type="evidence" value="ECO:0007669"/>
    <property type="project" value="TreeGrafter"/>
</dbReference>
<feature type="compositionally biased region" description="Polar residues" evidence="8">
    <location>
        <begin position="61"/>
        <end position="75"/>
    </location>
</feature>
<dbReference type="InterPro" id="IPR018246">
    <property type="entry name" value="AP_endonuc_F2_Zn_BS"/>
</dbReference>
<dbReference type="CDD" id="cd00019">
    <property type="entry name" value="AP2Ec"/>
    <property type="match status" value="1"/>
</dbReference>
<comment type="cofactor">
    <cofactor evidence="1">
        <name>Zn(2+)</name>
        <dbReference type="ChEBI" id="CHEBI:29105"/>
    </cofactor>
</comment>
<evidence type="ECO:0000313" key="11">
    <source>
        <dbReference type="Proteomes" id="UP001344447"/>
    </source>
</evidence>
<dbReference type="Proteomes" id="UP001344447">
    <property type="component" value="Unassembled WGS sequence"/>
</dbReference>
<dbReference type="PROSITE" id="PS00731">
    <property type="entry name" value="AP_NUCLEASE_F2_3"/>
    <property type="match status" value="1"/>
</dbReference>
<dbReference type="GO" id="GO:0006284">
    <property type="term" value="P:base-excision repair"/>
    <property type="evidence" value="ECO:0007669"/>
    <property type="project" value="TreeGrafter"/>
</dbReference>
<evidence type="ECO:0000259" key="9">
    <source>
        <dbReference type="Pfam" id="PF01261"/>
    </source>
</evidence>
<dbReference type="SUPFAM" id="SSF51658">
    <property type="entry name" value="Xylose isomerase-like"/>
    <property type="match status" value="1"/>
</dbReference>
<dbReference type="PROSITE" id="PS51432">
    <property type="entry name" value="AP_NUCLEASE_F2_4"/>
    <property type="match status" value="1"/>
</dbReference>
<keyword evidence="11" id="KW-1185">Reference proteome</keyword>
<dbReference type="PROSITE" id="PS00729">
    <property type="entry name" value="AP_NUCLEASE_F2_1"/>
    <property type="match status" value="1"/>
</dbReference>
<dbReference type="SMART" id="SM00518">
    <property type="entry name" value="AP2Ec"/>
    <property type="match status" value="1"/>
</dbReference>
<keyword evidence="4" id="KW-0227">DNA damage</keyword>
<protein>
    <recommendedName>
        <fullName evidence="9">Xylose isomerase-like TIM barrel domain-containing protein</fullName>
    </recommendedName>
</protein>
<proteinExistence type="inferred from homology"/>
<feature type="compositionally biased region" description="Low complexity" evidence="8">
    <location>
        <begin position="92"/>
        <end position="114"/>
    </location>
</feature>
<evidence type="ECO:0000256" key="6">
    <source>
        <dbReference type="ARBA" id="ARBA00022833"/>
    </source>
</evidence>
<evidence type="ECO:0000256" key="1">
    <source>
        <dbReference type="ARBA" id="ARBA00001947"/>
    </source>
</evidence>
<accession>A0AAN7Z4H0</accession>
<dbReference type="HAMAP" id="MF_00152">
    <property type="entry name" value="Nfo"/>
    <property type="match status" value="1"/>
</dbReference>
<keyword evidence="5" id="KW-0378">Hydrolase</keyword>
<dbReference type="FunFam" id="3.20.20.150:FF:000001">
    <property type="entry name" value="Probable endonuclease 4"/>
    <property type="match status" value="1"/>
</dbReference>
<feature type="compositionally biased region" description="Acidic residues" evidence="8">
    <location>
        <begin position="119"/>
        <end position="139"/>
    </location>
</feature>
<evidence type="ECO:0000256" key="2">
    <source>
        <dbReference type="ARBA" id="ARBA00005340"/>
    </source>
</evidence>
<dbReference type="PANTHER" id="PTHR21445">
    <property type="entry name" value="ENDONUCLEASE IV ENDODEOXYRIBONUCLEASE IV"/>
    <property type="match status" value="1"/>
</dbReference>
<evidence type="ECO:0000256" key="7">
    <source>
        <dbReference type="ARBA" id="ARBA00023204"/>
    </source>
</evidence>
<feature type="compositionally biased region" description="Low complexity" evidence="8">
    <location>
        <begin position="1"/>
        <end position="12"/>
    </location>
</feature>
<dbReference type="AlphaFoldDB" id="A0AAN7Z4H0"/>
<dbReference type="InterPro" id="IPR013022">
    <property type="entry name" value="Xyl_isomerase-like_TIM-brl"/>
</dbReference>
<evidence type="ECO:0000313" key="10">
    <source>
        <dbReference type="EMBL" id="KAK5583970.1"/>
    </source>
</evidence>
<dbReference type="GO" id="GO:0008270">
    <property type="term" value="F:zinc ion binding"/>
    <property type="evidence" value="ECO:0007669"/>
    <property type="project" value="InterPro"/>
</dbReference>
<dbReference type="InterPro" id="IPR036237">
    <property type="entry name" value="Xyl_isomerase-like_sf"/>
</dbReference>
<dbReference type="Gene3D" id="3.20.20.150">
    <property type="entry name" value="Divalent-metal-dependent TIM barrel enzymes"/>
    <property type="match status" value="1"/>
</dbReference>
<gene>
    <name evidence="10" type="ORF">RB653_005576</name>
</gene>
<dbReference type="GO" id="GO:0005634">
    <property type="term" value="C:nucleus"/>
    <property type="evidence" value="ECO:0007669"/>
    <property type="project" value="TreeGrafter"/>
</dbReference>